<evidence type="ECO:0000256" key="2">
    <source>
        <dbReference type="ARBA" id="ARBA00009130"/>
    </source>
</evidence>
<sequence>MKIVIIGGVAAGTSVAAKARRNDEQAEIVIFDKDTDISYAVCGIPYVFTGEVENFDELSPRDTTFFKEKYNVDIFTRHEVLDVSYQEKKIIVKNLKNDEIFEEHFDKLVFATGTYFNTPEVFQNVQAKNVFSVKDITSGKNIMNYLEQEEANSVVIIGGGFVGLEMAEQLKKRGIATSIVVPHNQVMSTFDEDLALRIEDEITRQGIWLIKNSEIVEIQGDKRVKTLVLEGDQELSADFFIVATGVKPLVTLAEKIGVKLGETGAIQVNSSMETNLENVYATGDVAEKFSRINGKPLWLPLATHANKEGRIAGDAMTGGSSRNQGILGTSILRFFDLTIGQTGLSEKMAKKQGYDVEILYNQKNDRPNYISDKKILIKAVADRKTHQLLGVQIIGNAGVDKRLDVFATALSFGAKAEDLFQLDLAYSPVYSTTKDPVNYTGMALTNALSRGKMITPAKLLSWLEAGEELQLIDARPLQEYAENHIEGAKNIPLKELRTHLQGLDKEKRVVVYCNTGVTANAAQNILLNEGFKEVYNLNGGNVNYQMMRNHMDG</sequence>
<dbReference type="Pfam" id="PF07992">
    <property type="entry name" value="Pyr_redox_2"/>
    <property type="match status" value="1"/>
</dbReference>
<keyword evidence="5" id="KW-0560">Oxidoreductase</keyword>
<dbReference type="PROSITE" id="PS50206">
    <property type="entry name" value="RHODANESE_3"/>
    <property type="match status" value="1"/>
</dbReference>
<accession>A0A1T4N440</accession>
<dbReference type="Proteomes" id="UP000190328">
    <property type="component" value="Unassembled WGS sequence"/>
</dbReference>
<dbReference type="SMART" id="SM00450">
    <property type="entry name" value="RHOD"/>
    <property type="match status" value="1"/>
</dbReference>
<dbReference type="InterPro" id="IPR004099">
    <property type="entry name" value="Pyr_nucl-diS_OxRdtase_dimer"/>
</dbReference>
<comment type="similarity">
    <text evidence="2">Belongs to the class-III pyridine nucleotide-disulfide oxidoreductase family.</text>
</comment>
<dbReference type="InterPro" id="IPR001763">
    <property type="entry name" value="Rhodanese-like_dom"/>
</dbReference>
<dbReference type="AlphaFoldDB" id="A0A1T4N440"/>
<dbReference type="InterPro" id="IPR036188">
    <property type="entry name" value="FAD/NAD-bd_sf"/>
</dbReference>
<keyword evidence="3" id="KW-0285">Flavoprotein</keyword>
<evidence type="ECO:0000256" key="3">
    <source>
        <dbReference type="ARBA" id="ARBA00022630"/>
    </source>
</evidence>
<dbReference type="InterPro" id="IPR023753">
    <property type="entry name" value="FAD/NAD-binding_dom"/>
</dbReference>
<dbReference type="GO" id="GO:0016491">
    <property type="term" value="F:oxidoreductase activity"/>
    <property type="evidence" value="ECO:0007669"/>
    <property type="project" value="UniProtKB-KW"/>
</dbReference>
<evidence type="ECO:0000256" key="1">
    <source>
        <dbReference type="ARBA" id="ARBA00001974"/>
    </source>
</evidence>
<dbReference type="SUPFAM" id="SSF55424">
    <property type="entry name" value="FAD/NAD-linked reductases, dimerisation (C-terminal) domain"/>
    <property type="match status" value="1"/>
</dbReference>
<comment type="cofactor">
    <cofactor evidence="1">
        <name>FAD</name>
        <dbReference type="ChEBI" id="CHEBI:57692"/>
    </cofactor>
</comment>
<dbReference type="SUPFAM" id="SSF52821">
    <property type="entry name" value="Rhodanese/Cell cycle control phosphatase"/>
    <property type="match status" value="1"/>
</dbReference>
<keyword evidence="7" id="KW-0676">Redox-active center</keyword>
<dbReference type="InterPro" id="IPR036873">
    <property type="entry name" value="Rhodanese-like_dom_sf"/>
</dbReference>
<keyword evidence="4" id="KW-0274">FAD</keyword>
<dbReference type="PRINTS" id="PR00469">
    <property type="entry name" value="PNDRDTASEII"/>
</dbReference>
<dbReference type="SUPFAM" id="SSF51905">
    <property type="entry name" value="FAD/NAD(P)-binding domain"/>
    <property type="match status" value="1"/>
</dbReference>
<name>A0A1T4N440_9ENTE</name>
<dbReference type="RefSeq" id="WP_078807232.1">
    <property type="nucleotide sequence ID" value="NZ_FUXI01000013.1"/>
</dbReference>
<proteinExistence type="inferred from homology"/>
<evidence type="ECO:0000256" key="5">
    <source>
        <dbReference type="ARBA" id="ARBA00023002"/>
    </source>
</evidence>
<dbReference type="PANTHER" id="PTHR43429">
    <property type="entry name" value="PYRIDINE NUCLEOTIDE-DISULFIDE OXIDOREDUCTASE DOMAIN-CONTAINING"/>
    <property type="match status" value="1"/>
</dbReference>
<evidence type="ECO:0000313" key="9">
    <source>
        <dbReference type="EMBL" id="SJZ73904.1"/>
    </source>
</evidence>
<dbReference type="Gene3D" id="3.40.250.10">
    <property type="entry name" value="Rhodanese-like domain"/>
    <property type="match status" value="1"/>
</dbReference>
<feature type="domain" description="Rhodanese" evidence="8">
    <location>
        <begin position="465"/>
        <end position="553"/>
    </location>
</feature>
<dbReference type="Pfam" id="PF02852">
    <property type="entry name" value="Pyr_redox_dim"/>
    <property type="match status" value="1"/>
</dbReference>
<dbReference type="STRING" id="263852.SAMN02745116_01295"/>
<dbReference type="Pfam" id="PF00581">
    <property type="entry name" value="Rhodanese"/>
    <property type="match status" value="1"/>
</dbReference>
<evidence type="ECO:0000256" key="7">
    <source>
        <dbReference type="ARBA" id="ARBA00023284"/>
    </source>
</evidence>
<evidence type="ECO:0000313" key="10">
    <source>
        <dbReference type="Proteomes" id="UP000190328"/>
    </source>
</evidence>
<dbReference type="PRINTS" id="PR00368">
    <property type="entry name" value="FADPNR"/>
</dbReference>
<reference evidence="10" key="1">
    <citation type="submission" date="2017-02" db="EMBL/GenBank/DDBJ databases">
        <authorList>
            <person name="Varghese N."/>
            <person name="Submissions S."/>
        </authorList>
    </citation>
    <scope>NUCLEOTIDE SEQUENCE [LARGE SCALE GENOMIC DNA]</scope>
    <source>
        <strain evidence="10">ATCC BAA-1030</strain>
    </source>
</reference>
<dbReference type="PANTHER" id="PTHR43429:SF1">
    <property type="entry name" value="NAD(P)H SULFUR OXIDOREDUCTASE (COA-DEPENDENT)"/>
    <property type="match status" value="1"/>
</dbReference>
<organism evidence="9 10">
    <name type="scientific">Pilibacter termitis</name>
    <dbReference type="NCBI Taxonomy" id="263852"/>
    <lineage>
        <taxon>Bacteria</taxon>
        <taxon>Bacillati</taxon>
        <taxon>Bacillota</taxon>
        <taxon>Bacilli</taxon>
        <taxon>Lactobacillales</taxon>
        <taxon>Enterococcaceae</taxon>
        <taxon>Pilibacter</taxon>
    </lineage>
</organism>
<evidence type="ECO:0000256" key="6">
    <source>
        <dbReference type="ARBA" id="ARBA00023097"/>
    </source>
</evidence>
<dbReference type="InterPro" id="IPR050260">
    <property type="entry name" value="FAD-bd_OxRdtase"/>
</dbReference>
<keyword evidence="6" id="KW-0558">Oxidation</keyword>
<dbReference type="EMBL" id="FUXI01000013">
    <property type="protein sequence ID" value="SJZ73904.1"/>
    <property type="molecule type" value="Genomic_DNA"/>
</dbReference>
<dbReference type="InterPro" id="IPR016156">
    <property type="entry name" value="FAD/NAD-linked_Rdtase_dimer_sf"/>
</dbReference>
<gene>
    <name evidence="9" type="ORF">SAMN02745116_01295</name>
</gene>
<dbReference type="OrthoDB" id="9802028at2"/>
<evidence type="ECO:0000259" key="8">
    <source>
        <dbReference type="PROSITE" id="PS50206"/>
    </source>
</evidence>
<keyword evidence="10" id="KW-1185">Reference proteome</keyword>
<protein>
    <submittedName>
        <fullName evidence="9">NADPH-dependent 2,4-dienoyl-CoA reductase, sulfur reductase</fullName>
    </submittedName>
</protein>
<dbReference type="Gene3D" id="3.50.50.60">
    <property type="entry name" value="FAD/NAD(P)-binding domain"/>
    <property type="match status" value="2"/>
</dbReference>
<evidence type="ECO:0000256" key="4">
    <source>
        <dbReference type="ARBA" id="ARBA00022827"/>
    </source>
</evidence>